<evidence type="ECO:0000256" key="1">
    <source>
        <dbReference type="ARBA" id="ARBA00023015"/>
    </source>
</evidence>
<dbReference type="OrthoDB" id="9799345at2"/>
<sequence length="341" mass="36081">MPNVRQFRGAAGAAQMSPEATCTAHTPATFAATLMTVKTASVEIAQVDATAYGAKRSLAQVAAVPVDFVRLIIVLRGALRVRQDGRTNIVDAGAATLVRTDAPYQFALSNESSMVVVSVARPLTTPHARRHLRSVTAEVISDSMLVETILAFVRPRLDRLSLVDRAAPTAFESVVISSLSAIISSAIVGGDPSGNDPHHEPASMPTSSAAPIFDAGTTTASAAASAQLVSSATTLLIDRIRSPDLTAASLAADLGVSVRNLYRAFEAANISVGDLIRSTRLDMIAARLRVHSDNRTLDQLARAYGFRSADVCARAFKSRFGMTMTAYELARPRVRSSFAAL</sequence>
<proteinExistence type="predicted"/>
<dbReference type="GO" id="GO:0003700">
    <property type="term" value="F:DNA-binding transcription factor activity"/>
    <property type="evidence" value="ECO:0007669"/>
    <property type="project" value="InterPro"/>
</dbReference>
<evidence type="ECO:0000313" key="6">
    <source>
        <dbReference type="Proteomes" id="UP000306192"/>
    </source>
</evidence>
<keyword evidence="2" id="KW-0238">DNA-binding</keyword>
<evidence type="ECO:0000256" key="2">
    <source>
        <dbReference type="ARBA" id="ARBA00023125"/>
    </source>
</evidence>
<dbReference type="Pfam" id="PF14525">
    <property type="entry name" value="AraC_binding_2"/>
    <property type="match status" value="1"/>
</dbReference>
<dbReference type="InterPro" id="IPR035418">
    <property type="entry name" value="AraC-bd_2"/>
</dbReference>
<dbReference type="PANTHER" id="PTHR46796">
    <property type="entry name" value="HTH-TYPE TRANSCRIPTIONAL ACTIVATOR RHAS-RELATED"/>
    <property type="match status" value="1"/>
</dbReference>
<dbReference type="InterPro" id="IPR050204">
    <property type="entry name" value="AraC_XylS_family_regulators"/>
</dbReference>
<keyword evidence="3" id="KW-0804">Transcription</keyword>
<feature type="domain" description="HTH araC/xylS-type" evidence="4">
    <location>
        <begin position="230"/>
        <end position="330"/>
    </location>
</feature>
<name>A0A4T2CFC2_9MICO</name>
<evidence type="ECO:0000256" key="3">
    <source>
        <dbReference type="ARBA" id="ARBA00023163"/>
    </source>
</evidence>
<dbReference type="Pfam" id="PF12833">
    <property type="entry name" value="HTH_18"/>
    <property type="match status" value="1"/>
</dbReference>
<comment type="caution">
    <text evidence="5">The sequence shown here is derived from an EMBL/GenBank/DDBJ whole genome shotgun (WGS) entry which is preliminary data.</text>
</comment>
<dbReference type="PANTHER" id="PTHR46796:SF6">
    <property type="entry name" value="ARAC SUBFAMILY"/>
    <property type="match status" value="1"/>
</dbReference>
<reference evidence="5 6" key="1">
    <citation type="journal article" date="2019" name="Microorganisms">
        <title>Systematic Affiliation and Genome Analysis of Subtercola vilae DB165(T) with Particular Emphasis on Cold Adaptation of an Isolate from a High-Altitude Cold Volcano Lake.</title>
        <authorList>
            <person name="Villalobos A.S."/>
            <person name="Wiese J."/>
            <person name="Imhoff J.F."/>
            <person name="Dorador C."/>
            <person name="Keller A."/>
            <person name="Hentschel U."/>
        </authorList>
    </citation>
    <scope>NUCLEOTIDE SEQUENCE [LARGE SCALE GENOMIC DNA]</scope>
    <source>
        <strain evidence="5 6">DB165</strain>
    </source>
</reference>
<evidence type="ECO:0000259" key="4">
    <source>
        <dbReference type="PROSITE" id="PS01124"/>
    </source>
</evidence>
<dbReference type="PROSITE" id="PS01124">
    <property type="entry name" value="HTH_ARAC_FAMILY_2"/>
    <property type="match status" value="1"/>
</dbReference>
<dbReference type="SMART" id="SM00342">
    <property type="entry name" value="HTH_ARAC"/>
    <property type="match status" value="1"/>
</dbReference>
<dbReference type="EMBL" id="QYRT01000001">
    <property type="protein sequence ID" value="TIH40888.1"/>
    <property type="molecule type" value="Genomic_DNA"/>
</dbReference>
<dbReference type="Gene3D" id="1.10.10.60">
    <property type="entry name" value="Homeodomain-like"/>
    <property type="match status" value="1"/>
</dbReference>
<dbReference type="InterPro" id="IPR018060">
    <property type="entry name" value="HTH_AraC"/>
</dbReference>
<gene>
    <name evidence="5" type="ORF">D4765_00300</name>
</gene>
<dbReference type="GO" id="GO:0043565">
    <property type="term" value="F:sequence-specific DNA binding"/>
    <property type="evidence" value="ECO:0007669"/>
    <property type="project" value="InterPro"/>
</dbReference>
<evidence type="ECO:0000313" key="5">
    <source>
        <dbReference type="EMBL" id="TIH40888.1"/>
    </source>
</evidence>
<protein>
    <submittedName>
        <fullName evidence="5">Helix-turn-helix domain-containing protein</fullName>
    </submittedName>
</protein>
<keyword evidence="6" id="KW-1185">Reference proteome</keyword>
<keyword evidence="1" id="KW-0805">Transcription regulation</keyword>
<dbReference type="AlphaFoldDB" id="A0A4T2CFC2"/>
<accession>A0A4T2CFC2</accession>
<dbReference type="RefSeq" id="WP_136640220.1">
    <property type="nucleotide sequence ID" value="NZ_QYRT01000001.1"/>
</dbReference>
<organism evidence="5 6">
    <name type="scientific">Subtercola vilae</name>
    <dbReference type="NCBI Taxonomy" id="2056433"/>
    <lineage>
        <taxon>Bacteria</taxon>
        <taxon>Bacillati</taxon>
        <taxon>Actinomycetota</taxon>
        <taxon>Actinomycetes</taxon>
        <taxon>Micrococcales</taxon>
        <taxon>Microbacteriaceae</taxon>
        <taxon>Subtercola</taxon>
    </lineage>
</organism>
<dbReference type="Proteomes" id="UP000306192">
    <property type="component" value="Unassembled WGS sequence"/>
</dbReference>